<dbReference type="OrthoDB" id="605570at2759"/>
<dbReference type="SUPFAM" id="SSF81383">
    <property type="entry name" value="F-box domain"/>
    <property type="match status" value="1"/>
</dbReference>
<evidence type="ECO:0008006" key="5">
    <source>
        <dbReference type="Google" id="ProtNLM"/>
    </source>
</evidence>
<dbReference type="AlphaFoldDB" id="A0A5J9TD62"/>
<feature type="domain" description="F-box" evidence="2">
    <location>
        <begin position="14"/>
        <end position="47"/>
    </location>
</feature>
<dbReference type="InterPro" id="IPR013187">
    <property type="entry name" value="F-box-assoc_dom_typ3"/>
</dbReference>
<dbReference type="Pfam" id="PF12937">
    <property type="entry name" value="F-box-like"/>
    <property type="match status" value="1"/>
</dbReference>
<organism evidence="3 4">
    <name type="scientific">Eragrostis curvula</name>
    <name type="common">weeping love grass</name>
    <dbReference type="NCBI Taxonomy" id="38414"/>
    <lineage>
        <taxon>Eukaryota</taxon>
        <taxon>Viridiplantae</taxon>
        <taxon>Streptophyta</taxon>
        <taxon>Embryophyta</taxon>
        <taxon>Tracheophyta</taxon>
        <taxon>Spermatophyta</taxon>
        <taxon>Magnoliopsida</taxon>
        <taxon>Liliopsida</taxon>
        <taxon>Poales</taxon>
        <taxon>Poaceae</taxon>
        <taxon>PACMAD clade</taxon>
        <taxon>Chloridoideae</taxon>
        <taxon>Eragrostideae</taxon>
        <taxon>Eragrostidinae</taxon>
        <taxon>Eragrostis</taxon>
    </lineage>
</organism>
<accession>A0A5J9TD62</accession>
<dbReference type="Gene3D" id="1.20.1280.50">
    <property type="match status" value="1"/>
</dbReference>
<dbReference type="InterPro" id="IPR001810">
    <property type="entry name" value="F-box_dom"/>
</dbReference>
<dbReference type="PANTHER" id="PTHR31672:SF2">
    <property type="entry name" value="F-BOX DOMAIN-CONTAINING PROTEIN"/>
    <property type="match status" value="1"/>
</dbReference>
<dbReference type="EMBL" id="RWGY01000039">
    <property type="protein sequence ID" value="TVU09285.1"/>
    <property type="molecule type" value="Genomic_DNA"/>
</dbReference>
<feature type="domain" description="F-box associated beta-propeller type 3" evidence="1">
    <location>
        <begin position="202"/>
        <end position="323"/>
    </location>
</feature>
<dbReference type="Gramene" id="TVU09285">
    <property type="protein sequence ID" value="TVU09285"/>
    <property type="gene ID" value="EJB05_42747"/>
</dbReference>
<dbReference type="InterPro" id="IPR036047">
    <property type="entry name" value="F-box-like_dom_sf"/>
</dbReference>
<gene>
    <name evidence="3" type="ORF">EJB05_42747</name>
</gene>
<sequence>MARSRRRGAGPVLLPEELVVWEILVRLPAKPLLRCRAVCRSWRRRTSEAAFLLAHHRRQPSLPLVLFHGQLPHLADRRGRAVFVDAALDLRRRHPSERQPVLRFNDYNYFRDFSVHASCDGLLLLQFANHRFYLCNPATRQWTGLPALTGANGVALYPHTWSAYGDQSSTTSSPWAPSRRHAAGAAPSAKRFVGGYTSDSPAVLLHGCLHRLHHSSEKEDTVLAVFDTVAESFRTMRSPIAAAAAGGGGWERPQLLEMDGALAVSCVDTSQTMMKLWVLQDYEAGVWTLKRRVIFPLVEIRSIVTKDCNYRFYETVASEDGDVLLHRPGSVHLFHCGNRGDLLQNFSRNSVFPRPVGHCFRESLVRHEFFERKPGGARVRRLPRFFRGL</sequence>
<protein>
    <recommendedName>
        <fullName evidence="5">F-box domain-containing protein</fullName>
    </recommendedName>
</protein>
<keyword evidence="4" id="KW-1185">Reference proteome</keyword>
<evidence type="ECO:0000313" key="3">
    <source>
        <dbReference type="EMBL" id="TVU09285.1"/>
    </source>
</evidence>
<comment type="caution">
    <text evidence="3">The sequence shown here is derived from an EMBL/GenBank/DDBJ whole genome shotgun (WGS) entry which is preliminary data.</text>
</comment>
<feature type="non-terminal residue" evidence="3">
    <location>
        <position position="1"/>
    </location>
</feature>
<dbReference type="PANTHER" id="PTHR31672">
    <property type="entry name" value="BNACNNG10540D PROTEIN"/>
    <property type="match status" value="1"/>
</dbReference>
<name>A0A5J9TD62_9POAL</name>
<evidence type="ECO:0000259" key="1">
    <source>
        <dbReference type="Pfam" id="PF08268"/>
    </source>
</evidence>
<dbReference type="InterPro" id="IPR050796">
    <property type="entry name" value="SCF_F-box_component"/>
</dbReference>
<proteinExistence type="predicted"/>
<reference evidence="3 4" key="1">
    <citation type="journal article" date="2019" name="Sci. Rep.">
        <title>A high-quality genome of Eragrostis curvula grass provides insights into Poaceae evolution and supports new strategies to enhance forage quality.</title>
        <authorList>
            <person name="Carballo J."/>
            <person name="Santos B.A.C.M."/>
            <person name="Zappacosta D."/>
            <person name="Garbus I."/>
            <person name="Selva J.P."/>
            <person name="Gallo C.A."/>
            <person name="Diaz A."/>
            <person name="Albertini E."/>
            <person name="Caccamo M."/>
            <person name="Echenique V."/>
        </authorList>
    </citation>
    <scope>NUCLEOTIDE SEQUENCE [LARGE SCALE GENOMIC DNA]</scope>
    <source>
        <strain evidence="4">cv. Victoria</strain>
        <tissue evidence="3">Leaf</tissue>
    </source>
</reference>
<dbReference type="Proteomes" id="UP000324897">
    <property type="component" value="Chromosome 3"/>
</dbReference>
<evidence type="ECO:0000313" key="4">
    <source>
        <dbReference type="Proteomes" id="UP000324897"/>
    </source>
</evidence>
<dbReference type="Pfam" id="PF08268">
    <property type="entry name" value="FBA_3"/>
    <property type="match status" value="1"/>
</dbReference>
<evidence type="ECO:0000259" key="2">
    <source>
        <dbReference type="Pfam" id="PF12937"/>
    </source>
</evidence>